<evidence type="ECO:0000313" key="1">
    <source>
        <dbReference type="EMBL" id="CAB4034615.1"/>
    </source>
</evidence>
<name>A0A6S7JPU9_PARCT</name>
<gene>
    <name evidence="1" type="ORF">PACLA_8A076535</name>
</gene>
<sequence length="370" mass="40597">MTDYLKDTINSSSSDEDISGLMKETNTHELIQPNHSCEDEEVASPTPAATIQCPLCLYSYPVKDIEAHASNCSMWLLNENDEENPEIAVGHNESDKVESTFSIDNMPNQAVKQILIEEIKKVVEKHLEKDRREPAVDDGGPRRELFSELLSIIRRRFFIGGKPIKSTMAVSSGDFKQCGIIVGMSIMQGGPAPNFMDHGVSCFLTGCKLSTSLIENQGYKEIVASLSAASTDKEVRDIVMKDATIDILQDLGYTGVPHRETLASVGRIVQSICLKDQVGDHLSQLLEIKAGLDACGIYSDVLGKTPEIWQLLFSSGGFFKLSADEFLDELTDVYSDSQLRKNAEIDANKCFCDAILSIDAGGKLHPIAVD</sequence>
<organism evidence="1 2">
    <name type="scientific">Paramuricea clavata</name>
    <name type="common">Red gorgonian</name>
    <name type="synonym">Violescent sea-whip</name>
    <dbReference type="NCBI Taxonomy" id="317549"/>
    <lineage>
        <taxon>Eukaryota</taxon>
        <taxon>Metazoa</taxon>
        <taxon>Cnidaria</taxon>
        <taxon>Anthozoa</taxon>
        <taxon>Octocorallia</taxon>
        <taxon>Malacalcyonacea</taxon>
        <taxon>Plexauridae</taxon>
        <taxon>Paramuricea</taxon>
    </lineage>
</organism>
<reference evidence="1" key="1">
    <citation type="submission" date="2020-04" db="EMBL/GenBank/DDBJ databases">
        <authorList>
            <person name="Alioto T."/>
            <person name="Alioto T."/>
            <person name="Gomez Garrido J."/>
        </authorList>
    </citation>
    <scope>NUCLEOTIDE SEQUENCE</scope>
    <source>
        <strain evidence="1">A484AB</strain>
    </source>
</reference>
<dbReference type="Proteomes" id="UP001152795">
    <property type="component" value="Unassembled WGS sequence"/>
</dbReference>
<dbReference type="InterPro" id="IPR035983">
    <property type="entry name" value="Hect_E3_ubiquitin_ligase"/>
</dbReference>
<evidence type="ECO:0000313" key="2">
    <source>
        <dbReference type="Proteomes" id="UP001152795"/>
    </source>
</evidence>
<dbReference type="SUPFAM" id="SSF56204">
    <property type="entry name" value="Hect, E3 ligase catalytic domain"/>
    <property type="match status" value="1"/>
</dbReference>
<keyword evidence="1" id="KW-0436">Ligase</keyword>
<proteinExistence type="predicted"/>
<protein>
    <submittedName>
        <fullName evidence="1">G2 M phase-specific E3 ubiquitin- ligase-like</fullName>
    </submittedName>
</protein>
<dbReference type="OrthoDB" id="5983847at2759"/>
<dbReference type="AlphaFoldDB" id="A0A6S7JPU9"/>
<dbReference type="EMBL" id="CACRXK020020270">
    <property type="protein sequence ID" value="CAB4034615.1"/>
    <property type="molecule type" value="Genomic_DNA"/>
</dbReference>
<keyword evidence="2" id="KW-1185">Reference proteome</keyword>
<comment type="caution">
    <text evidence="1">The sequence shown here is derived from an EMBL/GenBank/DDBJ whole genome shotgun (WGS) entry which is preliminary data.</text>
</comment>
<accession>A0A6S7JPU9</accession>
<dbReference type="GO" id="GO:0016874">
    <property type="term" value="F:ligase activity"/>
    <property type="evidence" value="ECO:0007669"/>
    <property type="project" value="UniProtKB-KW"/>
</dbReference>
<dbReference type="GO" id="GO:0004842">
    <property type="term" value="F:ubiquitin-protein transferase activity"/>
    <property type="evidence" value="ECO:0007669"/>
    <property type="project" value="InterPro"/>
</dbReference>